<proteinExistence type="predicted"/>
<dbReference type="AlphaFoldDB" id="A0A2R6NLS0"/>
<dbReference type="EMBL" id="MLYV02001085">
    <property type="protein sequence ID" value="PSR73303.1"/>
    <property type="molecule type" value="Genomic_DNA"/>
</dbReference>
<feature type="region of interest" description="Disordered" evidence="1">
    <location>
        <begin position="113"/>
        <end position="149"/>
    </location>
</feature>
<evidence type="ECO:0000256" key="1">
    <source>
        <dbReference type="SAM" id="MobiDB-lite"/>
    </source>
</evidence>
<protein>
    <submittedName>
        <fullName evidence="2">Uncharacterized protein</fullName>
    </submittedName>
</protein>
<reference evidence="2 3" key="1">
    <citation type="submission" date="2018-02" db="EMBL/GenBank/DDBJ databases">
        <title>Genome sequence of the basidiomycete white-rot fungus Phlebia centrifuga.</title>
        <authorList>
            <person name="Granchi Z."/>
            <person name="Peng M."/>
            <person name="de Vries R.P."/>
            <person name="Hilden K."/>
            <person name="Makela M.R."/>
            <person name="Grigoriev I."/>
            <person name="Riley R."/>
        </authorList>
    </citation>
    <scope>NUCLEOTIDE SEQUENCE [LARGE SCALE GENOMIC DNA]</scope>
    <source>
        <strain evidence="2 3">FBCC195</strain>
    </source>
</reference>
<accession>A0A2R6NLS0</accession>
<dbReference type="Proteomes" id="UP000186601">
    <property type="component" value="Unassembled WGS sequence"/>
</dbReference>
<feature type="region of interest" description="Disordered" evidence="1">
    <location>
        <begin position="255"/>
        <end position="274"/>
    </location>
</feature>
<comment type="caution">
    <text evidence="2">The sequence shown here is derived from an EMBL/GenBank/DDBJ whole genome shotgun (WGS) entry which is preliminary data.</text>
</comment>
<keyword evidence="3" id="KW-1185">Reference proteome</keyword>
<evidence type="ECO:0000313" key="2">
    <source>
        <dbReference type="EMBL" id="PSR73303.1"/>
    </source>
</evidence>
<name>A0A2R6NLS0_9APHY</name>
<dbReference type="OrthoDB" id="3259652at2759"/>
<sequence length="363" mass="40035">MRFEPWHTPFPSTETQFPFNENWPAPQIIQSLEVAPVQVWHRGEQETQAVPLLKPESGHETPFEVVGWTAKHLVRSLAFCVKPVLQEMQSPVPSAHWAVELLTVGIKQRPLPEIPSSQEEHPAGHAWQFGPKKPEAQVSQDVPLNPGGHEHVPDAEQIPAPAHGGEHADDCISRIEILLSDEPEGNCDKSGIESQRIRRSVEDGPDATAAHMLSETINDPADVEVESLEALFVGSALSPGYSAIPASSARFNGSENEDELALANPGAKASSAEEEESKTWSNCGFVLEVYCPGSNRTFVGVSDDDKTAPAMRNWISFLLQDTEEIVDVTPAIDMCLHRHIKHTTSTNKPYCWRHVHPVKLTYP</sequence>
<evidence type="ECO:0000313" key="3">
    <source>
        <dbReference type="Proteomes" id="UP000186601"/>
    </source>
</evidence>
<gene>
    <name evidence="2" type="ORF">PHLCEN_2v10831</name>
</gene>
<organism evidence="2 3">
    <name type="scientific">Hermanssonia centrifuga</name>
    <dbReference type="NCBI Taxonomy" id="98765"/>
    <lineage>
        <taxon>Eukaryota</taxon>
        <taxon>Fungi</taxon>
        <taxon>Dikarya</taxon>
        <taxon>Basidiomycota</taxon>
        <taxon>Agaricomycotina</taxon>
        <taxon>Agaricomycetes</taxon>
        <taxon>Polyporales</taxon>
        <taxon>Meruliaceae</taxon>
        <taxon>Hermanssonia</taxon>
    </lineage>
</organism>